<dbReference type="Gene3D" id="3.50.50.60">
    <property type="entry name" value="FAD/NAD(P)-binding domain"/>
    <property type="match status" value="2"/>
</dbReference>
<dbReference type="SUPFAM" id="SSF51905">
    <property type="entry name" value="FAD/NAD(P)-binding domain"/>
    <property type="match status" value="1"/>
</dbReference>
<dbReference type="PIRSF" id="PIRSF000350">
    <property type="entry name" value="Mercury_reductase_MerA"/>
    <property type="match status" value="1"/>
</dbReference>
<dbReference type="Pfam" id="PF07992">
    <property type="entry name" value="Pyr_redox_2"/>
    <property type="match status" value="1"/>
</dbReference>
<accession>A0ABP7AH30</accession>
<dbReference type="Gene3D" id="3.30.390.30">
    <property type="match status" value="1"/>
</dbReference>
<comment type="similarity">
    <text evidence="2">Belongs to the class-I pyridine nucleotide-disulfide oxidoreductase family.</text>
</comment>
<feature type="domain" description="Pyridine nucleotide-disulphide oxidoreductase dimerisation" evidence="5">
    <location>
        <begin position="366"/>
        <end position="478"/>
    </location>
</feature>
<dbReference type="InterPro" id="IPR004099">
    <property type="entry name" value="Pyr_nucl-diS_OxRdtase_dimer"/>
</dbReference>
<dbReference type="SUPFAM" id="SSF55424">
    <property type="entry name" value="FAD/NAD-linked reductases, dimerisation (C-terminal) domain"/>
    <property type="match status" value="1"/>
</dbReference>
<evidence type="ECO:0000259" key="6">
    <source>
        <dbReference type="Pfam" id="PF07992"/>
    </source>
</evidence>
<sequence length="489" mass="51124">MPNQQVVGMIRGMSGSGDEEVAEAVGKAGKTPAEIDGERYDVIVIGTGSAGKPLAGELARAGLRVLAVERHRIGGECAYVACVPSKSMLLSARRHRSAGSAVPHLEAFARAVRVRDDTVHHREDTLAAHGMLEDGVELVRARATAGPGGVRLDDDSTTGTVHWNTALVLATGAAAVMPPVDGLERGAPGIWTSDVALSTAELPGRLAILGGGAIGCELSEVYASFGSRVTLLQSAPTLLDREQPWLGEAMATSLERLGVDVRTGTELKRVDGTTLTTDGETFAVDRLLVAVGKKPVLDGLEDLDLETGKKGEVLVDARMRVNGRTDVFAIGDLTAINPYTHGANHQARVVADELLGRGRDADHSGTPRVVYTDPAVFAVGDTEKTAADRGVRTATARSDATETTRSAVERTLDPDDDRPAGLELIADADTGVLIGAAAIGPEADAWAAELALAVRARVTVQALADQPHAFPSWAEAINAPAQELAARLR</sequence>
<gene>
    <name evidence="7" type="ORF">GCM10022223_57620</name>
</gene>
<dbReference type="Proteomes" id="UP001501074">
    <property type="component" value="Unassembled WGS sequence"/>
</dbReference>
<comment type="cofactor">
    <cofactor evidence="1">
        <name>FAD</name>
        <dbReference type="ChEBI" id="CHEBI:57692"/>
    </cofactor>
</comment>
<evidence type="ECO:0000256" key="4">
    <source>
        <dbReference type="ARBA" id="ARBA00022827"/>
    </source>
</evidence>
<evidence type="ECO:0000259" key="5">
    <source>
        <dbReference type="Pfam" id="PF02852"/>
    </source>
</evidence>
<evidence type="ECO:0000256" key="1">
    <source>
        <dbReference type="ARBA" id="ARBA00001974"/>
    </source>
</evidence>
<comment type="caution">
    <text evidence="7">The sequence shown here is derived from an EMBL/GenBank/DDBJ whole genome shotgun (WGS) entry which is preliminary data.</text>
</comment>
<dbReference type="InterPro" id="IPR001100">
    <property type="entry name" value="Pyr_nuc-diS_OxRdtase"/>
</dbReference>
<dbReference type="PANTHER" id="PTHR43014:SF2">
    <property type="entry name" value="MERCURIC REDUCTASE"/>
    <property type="match status" value="1"/>
</dbReference>
<protein>
    <submittedName>
        <fullName evidence="7">NAD(P)/FAD-dependent oxidoreductase</fullName>
    </submittedName>
</protein>
<proteinExistence type="inferred from homology"/>
<dbReference type="InterPro" id="IPR016156">
    <property type="entry name" value="FAD/NAD-linked_Rdtase_dimer_sf"/>
</dbReference>
<dbReference type="PANTHER" id="PTHR43014">
    <property type="entry name" value="MERCURIC REDUCTASE"/>
    <property type="match status" value="1"/>
</dbReference>
<keyword evidence="8" id="KW-1185">Reference proteome</keyword>
<dbReference type="EMBL" id="BAAAZO010000011">
    <property type="protein sequence ID" value="GAA3631988.1"/>
    <property type="molecule type" value="Genomic_DNA"/>
</dbReference>
<evidence type="ECO:0000256" key="3">
    <source>
        <dbReference type="ARBA" id="ARBA00022630"/>
    </source>
</evidence>
<feature type="domain" description="FAD/NAD(P)-binding" evidence="6">
    <location>
        <begin position="40"/>
        <end position="337"/>
    </location>
</feature>
<dbReference type="PRINTS" id="PR00368">
    <property type="entry name" value="FADPNR"/>
</dbReference>
<dbReference type="Pfam" id="PF02852">
    <property type="entry name" value="Pyr_redox_dim"/>
    <property type="match status" value="1"/>
</dbReference>
<evidence type="ECO:0000313" key="8">
    <source>
        <dbReference type="Proteomes" id="UP001501074"/>
    </source>
</evidence>
<dbReference type="PRINTS" id="PR00411">
    <property type="entry name" value="PNDRDTASEI"/>
</dbReference>
<dbReference type="InterPro" id="IPR036188">
    <property type="entry name" value="FAD/NAD-bd_sf"/>
</dbReference>
<evidence type="ECO:0000313" key="7">
    <source>
        <dbReference type="EMBL" id="GAA3631988.1"/>
    </source>
</evidence>
<dbReference type="InterPro" id="IPR023753">
    <property type="entry name" value="FAD/NAD-binding_dom"/>
</dbReference>
<reference evidence="8" key="1">
    <citation type="journal article" date="2019" name="Int. J. Syst. Evol. Microbiol.">
        <title>The Global Catalogue of Microorganisms (GCM) 10K type strain sequencing project: providing services to taxonomists for standard genome sequencing and annotation.</title>
        <authorList>
            <consortium name="The Broad Institute Genomics Platform"/>
            <consortium name="The Broad Institute Genome Sequencing Center for Infectious Disease"/>
            <person name="Wu L."/>
            <person name="Ma J."/>
        </authorList>
    </citation>
    <scope>NUCLEOTIDE SEQUENCE [LARGE SCALE GENOMIC DNA]</scope>
    <source>
        <strain evidence="8">JCM 16902</strain>
    </source>
</reference>
<keyword evidence="4" id="KW-0274">FAD</keyword>
<keyword evidence="3" id="KW-0285">Flavoprotein</keyword>
<name>A0ABP7AH30_9ACTN</name>
<organism evidence="7 8">
    <name type="scientific">Kineosporia mesophila</name>
    <dbReference type="NCBI Taxonomy" id="566012"/>
    <lineage>
        <taxon>Bacteria</taxon>
        <taxon>Bacillati</taxon>
        <taxon>Actinomycetota</taxon>
        <taxon>Actinomycetes</taxon>
        <taxon>Kineosporiales</taxon>
        <taxon>Kineosporiaceae</taxon>
        <taxon>Kineosporia</taxon>
    </lineage>
</organism>
<evidence type="ECO:0000256" key="2">
    <source>
        <dbReference type="ARBA" id="ARBA00007532"/>
    </source>
</evidence>